<evidence type="ECO:0000313" key="10">
    <source>
        <dbReference type="EMBL" id="MBD3925507.1"/>
    </source>
</evidence>
<dbReference type="EC" id="1.4.3.3" evidence="6"/>
<comment type="caution">
    <text evidence="10">The sequence shown here is derived from an EMBL/GenBank/DDBJ whole genome shotgun (WGS) entry which is preliminary data.</text>
</comment>
<dbReference type="PANTHER" id="PTHR11530">
    <property type="entry name" value="D-AMINO ACID OXIDASE"/>
    <property type="match status" value="1"/>
</dbReference>
<protein>
    <recommendedName>
        <fullName evidence="7">D-amino-acid oxidase</fullName>
        <ecNumber evidence="6">1.4.3.3</ecNumber>
    </recommendedName>
</protein>
<evidence type="ECO:0000256" key="7">
    <source>
        <dbReference type="ARBA" id="ARBA00039751"/>
    </source>
</evidence>
<evidence type="ECO:0000256" key="5">
    <source>
        <dbReference type="ARBA" id="ARBA00023002"/>
    </source>
</evidence>
<feature type="domain" description="FAD dependent oxidoreductase" evidence="9">
    <location>
        <begin position="3"/>
        <end position="298"/>
    </location>
</feature>
<sequence length="304" mass="32471">MGRVIVVGAGVVGLTCAVRLLEAGHRVDVVARDLPLETTSVVAAALWSPYVNEQEHVLRWSRRAYDVYAGLAADHDTGVVLSEGTEVFREESPPPWWYEALPTGAGPDRETRLPPGFAAGWTMTCPVIEMSVYLRWLVARVEDLGGTVTRMNLSSLPTDSGALVVNASGIGAKHLASDPTVGPVRGQVMLVEQVGLERWVLDSDAPTYVIPRSRDVVVGGTHETGEWSRTVESATAASILERATALVPEIAGARVLRHKVGLRPARPTVRLERVGDVVHCYGHGGCGVTVSWGCADDVVGLVDG</sequence>
<dbReference type="PANTHER" id="PTHR11530:SF11">
    <property type="entry name" value="D-ASPARTATE OXIDASE"/>
    <property type="match status" value="1"/>
</dbReference>
<keyword evidence="11" id="KW-1185">Reference proteome</keyword>
<keyword evidence="5" id="KW-0560">Oxidoreductase</keyword>
<keyword evidence="4" id="KW-0274">FAD</keyword>
<comment type="catalytic activity">
    <reaction evidence="8">
        <text>a D-alpha-amino acid + O2 + H2O = a 2-oxocarboxylate + H2O2 + NH4(+)</text>
        <dbReference type="Rhea" id="RHEA:21816"/>
        <dbReference type="ChEBI" id="CHEBI:15377"/>
        <dbReference type="ChEBI" id="CHEBI:15379"/>
        <dbReference type="ChEBI" id="CHEBI:16240"/>
        <dbReference type="ChEBI" id="CHEBI:28938"/>
        <dbReference type="ChEBI" id="CHEBI:35179"/>
        <dbReference type="ChEBI" id="CHEBI:59871"/>
        <dbReference type="EC" id="1.4.3.3"/>
    </reaction>
    <physiologicalReaction direction="left-to-right" evidence="8">
        <dbReference type="Rhea" id="RHEA:21817"/>
    </physiologicalReaction>
</comment>
<dbReference type="Pfam" id="PF01266">
    <property type="entry name" value="DAO"/>
    <property type="match status" value="1"/>
</dbReference>
<reference evidence="10 11" key="1">
    <citation type="submission" date="2020-09" db="EMBL/GenBank/DDBJ databases">
        <title>novel species in genus Nocardioides.</title>
        <authorList>
            <person name="Zhang G."/>
        </authorList>
    </citation>
    <scope>NUCLEOTIDE SEQUENCE [LARGE SCALE GENOMIC DNA]</scope>
    <source>
        <strain evidence="10 11">KCTC 39551</strain>
    </source>
</reference>
<keyword evidence="3" id="KW-0285">Flavoprotein</keyword>
<dbReference type="Gene3D" id="3.40.50.720">
    <property type="entry name" value="NAD(P)-binding Rossmann-like Domain"/>
    <property type="match status" value="1"/>
</dbReference>
<proteinExistence type="inferred from homology"/>
<dbReference type="PIRSF" id="PIRSF000189">
    <property type="entry name" value="D-aa_oxidase"/>
    <property type="match status" value="1"/>
</dbReference>
<dbReference type="Proteomes" id="UP000618818">
    <property type="component" value="Unassembled WGS sequence"/>
</dbReference>
<gene>
    <name evidence="10" type="ORF">IEZ26_12790</name>
</gene>
<comment type="similarity">
    <text evidence="2">Belongs to the DAMOX/DASOX family.</text>
</comment>
<evidence type="ECO:0000256" key="2">
    <source>
        <dbReference type="ARBA" id="ARBA00006730"/>
    </source>
</evidence>
<comment type="cofactor">
    <cofactor evidence="1">
        <name>FAD</name>
        <dbReference type="ChEBI" id="CHEBI:57692"/>
    </cofactor>
</comment>
<dbReference type="InterPro" id="IPR006076">
    <property type="entry name" value="FAD-dep_OxRdtase"/>
</dbReference>
<dbReference type="EMBL" id="JACXYZ010000001">
    <property type="protein sequence ID" value="MBD3925507.1"/>
    <property type="molecule type" value="Genomic_DNA"/>
</dbReference>
<dbReference type="Gene3D" id="3.30.9.10">
    <property type="entry name" value="D-Amino Acid Oxidase, subunit A, domain 2"/>
    <property type="match status" value="1"/>
</dbReference>
<dbReference type="SUPFAM" id="SSF51971">
    <property type="entry name" value="Nucleotide-binding domain"/>
    <property type="match status" value="1"/>
</dbReference>
<name>A0ABR8ND41_9ACTN</name>
<dbReference type="RefSeq" id="WP_191195149.1">
    <property type="nucleotide sequence ID" value="NZ_JACXYZ010000001.1"/>
</dbReference>
<evidence type="ECO:0000256" key="6">
    <source>
        <dbReference type="ARBA" id="ARBA00039101"/>
    </source>
</evidence>
<dbReference type="InterPro" id="IPR023209">
    <property type="entry name" value="DAO"/>
</dbReference>
<evidence type="ECO:0000256" key="4">
    <source>
        <dbReference type="ARBA" id="ARBA00022827"/>
    </source>
</evidence>
<organism evidence="10 11">
    <name type="scientific">Nocardioides cavernae</name>
    <dbReference type="NCBI Taxonomy" id="1921566"/>
    <lineage>
        <taxon>Bacteria</taxon>
        <taxon>Bacillati</taxon>
        <taxon>Actinomycetota</taxon>
        <taxon>Actinomycetes</taxon>
        <taxon>Propionibacteriales</taxon>
        <taxon>Nocardioidaceae</taxon>
        <taxon>Nocardioides</taxon>
    </lineage>
</organism>
<evidence type="ECO:0000259" key="9">
    <source>
        <dbReference type="Pfam" id="PF01266"/>
    </source>
</evidence>
<dbReference type="SUPFAM" id="SSF54373">
    <property type="entry name" value="FAD-linked reductases, C-terminal domain"/>
    <property type="match status" value="1"/>
</dbReference>
<evidence type="ECO:0000256" key="8">
    <source>
        <dbReference type="ARBA" id="ARBA00049547"/>
    </source>
</evidence>
<evidence type="ECO:0000256" key="1">
    <source>
        <dbReference type="ARBA" id="ARBA00001974"/>
    </source>
</evidence>
<evidence type="ECO:0000256" key="3">
    <source>
        <dbReference type="ARBA" id="ARBA00022630"/>
    </source>
</evidence>
<evidence type="ECO:0000313" key="11">
    <source>
        <dbReference type="Proteomes" id="UP000618818"/>
    </source>
</evidence>
<accession>A0ABR8ND41</accession>